<feature type="domain" description="4Fe-4S ferredoxin-type" evidence="1">
    <location>
        <begin position="6"/>
        <end position="34"/>
    </location>
</feature>
<dbReference type="InterPro" id="IPR017896">
    <property type="entry name" value="4Fe4S_Fe-S-bd"/>
</dbReference>
<dbReference type="PANTHER" id="PTHR31332">
    <property type="entry name" value="7-HYDROXYMETHYL CHLOROPHYLL A REDUCTASE, CHLOROPLASTIC"/>
    <property type="match status" value="1"/>
</dbReference>
<reference evidence="2" key="1">
    <citation type="journal article" date="2015" name="Nature">
        <title>Complex archaea that bridge the gap between prokaryotes and eukaryotes.</title>
        <authorList>
            <person name="Spang A."/>
            <person name="Saw J.H."/>
            <person name="Jorgensen S.L."/>
            <person name="Zaremba-Niedzwiedzka K."/>
            <person name="Martijn J."/>
            <person name="Lind A.E."/>
            <person name="van Eijk R."/>
            <person name="Schleper C."/>
            <person name="Guy L."/>
            <person name="Ettema T.J."/>
        </authorList>
    </citation>
    <scope>NUCLEOTIDE SEQUENCE</scope>
</reference>
<dbReference type="GO" id="GO:0052592">
    <property type="term" value="F:oxidoreductase activity, acting on CH or CH2 groups, with an iron-sulfur protein as acceptor"/>
    <property type="evidence" value="ECO:0007669"/>
    <property type="project" value="TreeGrafter"/>
</dbReference>
<accession>A0A0F9GKM1</accession>
<name>A0A0F9GKM1_9ZZZZ</name>
<sequence>MSENVLEAVVANDLCVGCGMCAGMLPGSLRMHTNKYGAYVPELIEQVDQGWEQVSLQVCPFANNDENEDSIGKKLFNFQEGVQHCSETGYYLKCFTGHVLNEEVRLSATSGGIITWLAEELLSSGKVDAVACVGKCDEGENLFEYKFITDAAEISECRKSRYYPVEFSGTIRKIKEVEGKVLFIGLPCFIKAMRLAMKQDPVLADRVAYTIGLFCGHLKSKHYAAYLARSSGVHEKDIQTVDFRKKIKDKPANKYAFEVVTRNEGPDNHRQIMMQDVWASSWSNNLFMLDACEYCDDIMAETADISVGDAWLAEFIKDYRGTSITICRNTDLLH</sequence>
<dbReference type="PANTHER" id="PTHR31332:SF0">
    <property type="entry name" value="7-HYDROXYMETHYL CHLOROPHYLL A REDUCTASE, CHLOROPLASTIC"/>
    <property type="match status" value="1"/>
</dbReference>
<gene>
    <name evidence="2" type="ORF">LCGC14_2172150</name>
</gene>
<proteinExistence type="predicted"/>
<dbReference type="SUPFAM" id="SSF54862">
    <property type="entry name" value="4Fe-4S ferredoxins"/>
    <property type="match status" value="1"/>
</dbReference>
<evidence type="ECO:0000259" key="1">
    <source>
        <dbReference type="PROSITE" id="PS51379"/>
    </source>
</evidence>
<dbReference type="Pfam" id="PF04432">
    <property type="entry name" value="FrhB_FdhB_C"/>
    <property type="match status" value="1"/>
</dbReference>
<dbReference type="AlphaFoldDB" id="A0A0F9GKM1"/>
<comment type="caution">
    <text evidence="2">The sequence shown here is derived from an EMBL/GenBank/DDBJ whole genome shotgun (WGS) entry which is preliminary data.</text>
</comment>
<dbReference type="InterPro" id="IPR007525">
    <property type="entry name" value="FrhB_FdhB_C"/>
</dbReference>
<dbReference type="InterPro" id="IPR045220">
    <property type="entry name" value="FRHB/FDHB/HCAR-like"/>
</dbReference>
<dbReference type="Pfam" id="PF04422">
    <property type="entry name" value="FrhB_FdhB_N"/>
    <property type="match status" value="1"/>
</dbReference>
<dbReference type="PROSITE" id="PS51379">
    <property type="entry name" value="4FE4S_FER_2"/>
    <property type="match status" value="1"/>
</dbReference>
<protein>
    <recommendedName>
        <fullName evidence="1">4Fe-4S ferredoxin-type domain-containing protein</fullName>
    </recommendedName>
</protein>
<dbReference type="EMBL" id="LAZR01028062">
    <property type="protein sequence ID" value="KKL63732.1"/>
    <property type="molecule type" value="Genomic_DNA"/>
</dbReference>
<feature type="non-terminal residue" evidence="2">
    <location>
        <position position="334"/>
    </location>
</feature>
<organism evidence="2">
    <name type="scientific">marine sediment metagenome</name>
    <dbReference type="NCBI Taxonomy" id="412755"/>
    <lineage>
        <taxon>unclassified sequences</taxon>
        <taxon>metagenomes</taxon>
        <taxon>ecological metagenomes</taxon>
    </lineage>
</organism>
<evidence type="ECO:0000313" key="2">
    <source>
        <dbReference type="EMBL" id="KKL63732.1"/>
    </source>
</evidence>
<dbReference type="InterPro" id="IPR007516">
    <property type="entry name" value="Co_F420_Hydgase/DH_bsu_N"/>
</dbReference>